<comment type="caution">
    <text evidence="1">The sequence shown here is derived from an EMBL/GenBank/DDBJ whole genome shotgun (WGS) entry which is preliminary data.</text>
</comment>
<sequence length="87" mass="10200">MDERDKIIREDYPVERLPDDLREGLGDVARVRVTVETARKKPMTDKQKAWAEIKQLIDELHRSPGFKPVTSEEAAARVRALRDEWDR</sequence>
<gene>
    <name evidence="1" type="ORF">DI565_18295</name>
</gene>
<evidence type="ECO:0000313" key="2">
    <source>
        <dbReference type="Proteomes" id="UP000249577"/>
    </source>
</evidence>
<dbReference type="AlphaFoldDB" id="A0A2W5MCW4"/>
<evidence type="ECO:0000313" key="1">
    <source>
        <dbReference type="EMBL" id="PZQ11250.1"/>
    </source>
</evidence>
<reference evidence="1 2" key="1">
    <citation type="submission" date="2017-08" db="EMBL/GenBank/DDBJ databases">
        <title>Infants hospitalized years apart are colonized by the same room-sourced microbial strains.</title>
        <authorList>
            <person name="Brooks B."/>
            <person name="Olm M.R."/>
            <person name="Firek B.A."/>
            <person name="Baker R."/>
            <person name="Thomas B.C."/>
            <person name="Morowitz M.J."/>
            <person name="Banfield J.F."/>
        </authorList>
    </citation>
    <scope>NUCLEOTIDE SEQUENCE [LARGE SCALE GENOMIC DNA]</scope>
    <source>
        <strain evidence="1">S2_005_003_R2_43</strain>
    </source>
</reference>
<dbReference type="Proteomes" id="UP000249577">
    <property type="component" value="Unassembled WGS sequence"/>
</dbReference>
<accession>A0A2W5MCW4</accession>
<protein>
    <submittedName>
        <fullName evidence="1">Uncharacterized protein</fullName>
    </submittedName>
</protein>
<proteinExistence type="predicted"/>
<name>A0A2W5MCW4_ANCNO</name>
<dbReference type="EMBL" id="QFPN01000012">
    <property type="protein sequence ID" value="PZQ11250.1"/>
    <property type="molecule type" value="Genomic_DNA"/>
</dbReference>
<organism evidence="1 2">
    <name type="scientific">Ancylobacter novellus</name>
    <name type="common">Thiobacillus novellus</name>
    <dbReference type="NCBI Taxonomy" id="921"/>
    <lineage>
        <taxon>Bacteria</taxon>
        <taxon>Pseudomonadati</taxon>
        <taxon>Pseudomonadota</taxon>
        <taxon>Alphaproteobacteria</taxon>
        <taxon>Hyphomicrobiales</taxon>
        <taxon>Xanthobacteraceae</taxon>
        <taxon>Ancylobacter</taxon>
    </lineage>
</organism>